<dbReference type="RefSeq" id="WP_199467473.1">
    <property type="nucleotide sequence ID" value="NZ_JAEMNX010000005.1"/>
</dbReference>
<keyword evidence="1" id="KW-0812">Transmembrane</keyword>
<reference evidence="2" key="1">
    <citation type="submission" date="2020-12" db="EMBL/GenBank/DDBJ databases">
        <title>Marinomonas arctica sp. nov., a psychrotolerant bacterium isolated from the Arctic.</title>
        <authorList>
            <person name="Zhang Y."/>
        </authorList>
    </citation>
    <scope>NUCLEOTIDE SEQUENCE</scope>
    <source>
        <strain evidence="2">C1424</strain>
    </source>
</reference>
<comment type="caution">
    <text evidence="2">The sequence shown here is derived from an EMBL/GenBank/DDBJ whole genome shotgun (WGS) entry which is preliminary data.</text>
</comment>
<evidence type="ECO:0000313" key="2">
    <source>
        <dbReference type="EMBL" id="MBJ7537328.1"/>
    </source>
</evidence>
<proteinExistence type="predicted"/>
<dbReference type="AlphaFoldDB" id="A0A934JMU5"/>
<accession>A0A934JMU5</accession>
<evidence type="ECO:0000256" key="1">
    <source>
        <dbReference type="SAM" id="Phobius"/>
    </source>
</evidence>
<sequence>MTLIGLNAIALLEGFKGLLALLIAVGVNSLAGANFHHTLETSMLQLNMVPTDEYPSLLLGIVEGITRENVIFVTLLASLYACVRFVVAYGLWHRLRWTEWFAFLSGSIYIPFELYAIYEEANVLTVGVLALNVIIVAYMYWVLKQNSKTTV</sequence>
<keyword evidence="3" id="KW-1185">Reference proteome</keyword>
<keyword evidence="1" id="KW-1133">Transmembrane helix</keyword>
<feature type="transmembrane region" description="Helical" evidence="1">
    <location>
        <begin position="99"/>
        <end position="118"/>
    </location>
</feature>
<protein>
    <submittedName>
        <fullName evidence="2">DUF2127 domain-containing protein</fullName>
    </submittedName>
</protein>
<feature type="transmembrane region" description="Helical" evidence="1">
    <location>
        <begin position="70"/>
        <end position="92"/>
    </location>
</feature>
<dbReference type="InterPro" id="IPR021125">
    <property type="entry name" value="DUF2127"/>
</dbReference>
<evidence type="ECO:0000313" key="3">
    <source>
        <dbReference type="Proteomes" id="UP000628710"/>
    </source>
</evidence>
<gene>
    <name evidence="2" type="ORF">I8J31_06495</name>
</gene>
<feature type="transmembrane region" description="Helical" evidence="1">
    <location>
        <begin position="124"/>
        <end position="143"/>
    </location>
</feature>
<organism evidence="2 3">
    <name type="scientific">Marinomonas transparens</name>
    <dbReference type="NCBI Taxonomy" id="2795388"/>
    <lineage>
        <taxon>Bacteria</taxon>
        <taxon>Pseudomonadati</taxon>
        <taxon>Pseudomonadota</taxon>
        <taxon>Gammaproteobacteria</taxon>
        <taxon>Oceanospirillales</taxon>
        <taxon>Oceanospirillaceae</taxon>
        <taxon>Marinomonas</taxon>
    </lineage>
</organism>
<dbReference type="Pfam" id="PF09900">
    <property type="entry name" value="DUF2127"/>
    <property type="match status" value="1"/>
</dbReference>
<dbReference type="EMBL" id="JAEMNX010000005">
    <property type="protein sequence ID" value="MBJ7537328.1"/>
    <property type="molecule type" value="Genomic_DNA"/>
</dbReference>
<name>A0A934JMU5_9GAMM</name>
<keyword evidence="1" id="KW-0472">Membrane</keyword>
<dbReference type="Proteomes" id="UP000628710">
    <property type="component" value="Unassembled WGS sequence"/>
</dbReference>